<proteinExistence type="inferred from homology"/>
<evidence type="ECO:0000313" key="7">
    <source>
        <dbReference type="Proteomes" id="UP000249464"/>
    </source>
</evidence>
<feature type="compositionally biased region" description="Low complexity" evidence="4">
    <location>
        <begin position="17"/>
        <end position="29"/>
    </location>
</feature>
<dbReference type="GO" id="GO:0008033">
    <property type="term" value="P:tRNA processing"/>
    <property type="evidence" value="ECO:0007669"/>
    <property type="project" value="UniProtKB-KW"/>
</dbReference>
<evidence type="ECO:0000313" key="6">
    <source>
        <dbReference type="EMBL" id="SGY35491.1"/>
    </source>
</evidence>
<keyword evidence="2" id="KW-0819">tRNA processing</keyword>
<evidence type="ECO:0000259" key="5">
    <source>
        <dbReference type="PROSITE" id="PS50984"/>
    </source>
</evidence>
<dbReference type="InterPro" id="IPR011760">
    <property type="entry name" value="PsdUridine_synth_TruD_insert"/>
</dbReference>
<dbReference type="STRING" id="796604.A0A2X0M3T0"/>
<dbReference type="Gene3D" id="3.30.2350.20">
    <property type="entry name" value="TruD, catalytic domain"/>
    <property type="match status" value="2"/>
</dbReference>
<dbReference type="Pfam" id="PF01142">
    <property type="entry name" value="TruD"/>
    <property type="match status" value="1"/>
</dbReference>
<dbReference type="SUPFAM" id="SSF55120">
    <property type="entry name" value="Pseudouridine synthase"/>
    <property type="match status" value="1"/>
</dbReference>
<name>A0A2X0M3T0_9BASI</name>
<feature type="region of interest" description="Disordered" evidence="4">
    <location>
        <begin position="110"/>
        <end position="136"/>
    </location>
</feature>
<dbReference type="Proteomes" id="UP000249464">
    <property type="component" value="Unassembled WGS sequence"/>
</dbReference>
<dbReference type="PIRSF" id="PIRSF037016">
    <property type="entry name" value="Pseudouridin_synth_euk_prd"/>
    <property type="match status" value="1"/>
</dbReference>
<dbReference type="PANTHER" id="PTHR13326:SF21">
    <property type="entry name" value="PSEUDOURIDYLATE SYNTHASE PUS7L"/>
    <property type="match status" value="1"/>
</dbReference>
<dbReference type="EMBL" id="FQNC01000041">
    <property type="protein sequence ID" value="SGY35491.1"/>
    <property type="molecule type" value="Genomic_DNA"/>
</dbReference>
<dbReference type="InterPro" id="IPR001656">
    <property type="entry name" value="PsdUridine_synth_TruD"/>
</dbReference>
<reference evidence="6 7" key="1">
    <citation type="submission" date="2016-11" db="EMBL/GenBank/DDBJ databases">
        <authorList>
            <person name="Jaros S."/>
            <person name="Januszkiewicz K."/>
            <person name="Wedrychowicz H."/>
        </authorList>
    </citation>
    <scope>NUCLEOTIDE SEQUENCE [LARGE SCALE GENOMIC DNA]</scope>
</reference>
<organism evidence="6 7">
    <name type="scientific">Microbotryum silenes-dioicae</name>
    <dbReference type="NCBI Taxonomy" id="796604"/>
    <lineage>
        <taxon>Eukaryota</taxon>
        <taxon>Fungi</taxon>
        <taxon>Dikarya</taxon>
        <taxon>Basidiomycota</taxon>
        <taxon>Pucciniomycotina</taxon>
        <taxon>Microbotryomycetes</taxon>
        <taxon>Microbotryales</taxon>
        <taxon>Microbotryaceae</taxon>
        <taxon>Microbotryum</taxon>
    </lineage>
</organism>
<dbReference type="PANTHER" id="PTHR13326">
    <property type="entry name" value="TRNA PSEUDOURIDINE SYNTHASE D"/>
    <property type="match status" value="1"/>
</dbReference>
<gene>
    <name evidence="6" type="primary">BQ5605_C002g01771</name>
    <name evidence="6" type="ORF">BQ5605_C002G01771</name>
</gene>
<dbReference type="PROSITE" id="PS50984">
    <property type="entry name" value="TRUD"/>
    <property type="match status" value="1"/>
</dbReference>
<protein>
    <submittedName>
        <fullName evidence="6">BQ5605_C002g01771 protein</fullName>
    </submittedName>
</protein>
<feature type="compositionally biased region" description="Basic and acidic residues" evidence="4">
    <location>
        <begin position="110"/>
        <end position="127"/>
    </location>
</feature>
<dbReference type="GO" id="GO:0005634">
    <property type="term" value="C:nucleus"/>
    <property type="evidence" value="ECO:0007669"/>
    <property type="project" value="TreeGrafter"/>
</dbReference>
<evidence type="ECO:0000256" key="1">
    <source>
        <dbReference type="ARBA" id="ARBA00007953"/>
    </source>
</evidence>
<feature type="region of interest" description="Disordered" evidence="4">
    <location>
        <begin position="1"/>
        <end position="41"/>
    </location>
</feature>
<feature type="domain" description="TRUD" evidence="5">
    <location>
        <begin position="401"/>
        <end position="662"/>
    </location>
</feature>
<evidence type="ECO:0000256" key="2">
    <source>
        <dbReference type="ARBA" id="ARBA00022694"/>
    </source>
</evidence>
<dbReference type="PROSITE" id="PS01268">
    <property type="entry name" value="UPF0024"/>
    <property type="match status" value="1"/>
</dbReference>
<dbReference type="AlphaFoldDB" id="A0A2X0M3T0"/>
<dbReference type="GO" id="GO:0001522">
    <property type="term" value="P:pseudouridine synthesis"/>
    <property type="evidence" value="ECO:0007669"/>
    <property type="project" value="InterPro"/>
</dbReference>
<keyword evidence="7" id="KW-1185">Reference proteome</keyword>
<accession>A0A2X0M3T0</accession>
<dbReference type="InterPro" id="IPR042214">
    <property type="entry name" value="TruD_catalytic"/>
</dbReference>
<comment type="similarity">
    <text evidence="1">Belongs to the pseudouridine synthase TruD family.</text>
</comment>
<dbReference type="InterPro" id="IPR020103">
    <property type="entry name" value="PsdUridine_synth_cat_dom_sf"/>
</dbReference>
<dbReference type="GO" id="GO:0003723">
    <property type="term" value="F:RNA binding"/>
    <property type="evidence" value="ECO:0007669"/>
    <property type="project" value="InterPro"/>
</dbReference>
<dbReference type="GO" id="GO:0009982">
    <property type="term" value="F:pseudouridine synthase activity"/>
    <property type="evidence" value="ECO:0007669"/>
    <property type="project" value="InterPro"/>
</dbReference>
<dbReference type="InterPro" id="IPR020119">
    <property type="entry name" value="PsdUridine_synth_TruD_CS"/>
</dbReference>
<evidence type="ECO:0000256" key="3">
    <source>
        <dbReference type="ARBA" id="ARBA00023235"/>
    </source>
</evidence>
<evidence type="ECO:0000256" key="4">
    <source>
        <dbReference type="SAM" id="MobiDB-lite"/>
    </source>
</evidence>
<sequence length="814" mass="89002">MSSPEPSAKRLKVDAPSMSTTTATTDSVTEPAPAARSTSTPFSFANEKGLLKLIEPSLGIRPALESEVGITEYVDRDVPPFAAIIKHRFTDFMVFEVGLDGQVLRMKDIHGPKQEKAPKPPKPETPKVEPTPEDPQQLWTDKAESIITPLLDEAKLVEFKTFVLAGPSAPPGTPKPVFQSQIIESKEARTALHKGLREAFDSRFGSEMKELEGGQQVIQVTWMKKGGGGRGGGGGGDRRDRIARTAEGDLKVKLPPYIHFTLQKANKEMHDALSGLCRTLNLQSRDIGAAGTKDKRAVTVQRLSMKRGHRTIEDVWNAANGRGARGGNRGRGRGRGGGGFGGSHAWGNMDRGVRIADVAYGENMFTLGMLKGNRFVITLRDVVADSPTTIERAMSTLREHGFINYYGMQRFGTAPVPTHAIGLALLRTDWALASHLILLHRQGEGDDVALARSLFHEGKLVDASREMPRRAVAEKAMVDFYAKNGTTSHLGALSSIPKSLRMMYAHAWQSYIWNRVVSERVKMYGCKEPVTGDFVLAEGAKLKEDGEEPDEPEVVVAEPLDPVLDEDDEPIPANTGLTAEQAAATARVPKIKILTQEDLDAKTYTIFDVVLPMPGYAVTYPSGSLGETYRSIMLEDGIDPKNMFRRQREYSLGGTYRKIMHLPRDVSHRLMTYSSSTQDLAQSDEDVLLGKEAPVVTAYDPSQPMPEGHSLALQLEMTLGSSTCGWFQSNRTRCCEGELTLYARCMLPPDATMALREVLKTRTASAHQKTLTEAMEQREQKVSESTAATSALAAQAEEVVPEAVAAVEDVAMSS</sequence>
<dbReference type="CDD" id="cd02576">
    <property type="entry name" value="PseudoU_synth_ScPUS7"/>
    <property type="match status" value="1"/>
</dbReference>
<keyword evidence="3" id="KW-0413">Isomerase</keyword>